<organism evidence="4 5">
    <name type="scientific">Actinoplanes friuliensis DSM 7358</name>
    <dbReference type="NCBI Taxonomy" id="1246995"/>
    <lineage>
        <taxon>Bacteria</taxon>
        <taxon>Bacillati</taxon>
        <taxon>Actinomycetota</taxon>
        <taxon>Actinomycetes</taxon>
        <taxon>Micromonosporales</taxon>
        <taxon>Micromonosporaceae</taxon>
        <taxon>Actinoplanes</taxon>
    </lineage>
</organism>
<evidence type="ECO:0000259" key="3">
    <source>
        <dbReference type="PROSITE" id="PS51175"/>
    </source>
</evidence>
<gene>
    <name evidence="4" type="ORF">AFR_33915</name>
</gene>
<feature type="domain" description="CBM6" evidence="3">
    <location>
        <begin position="91"/>
        <end position="221"/>
    </location>
</feature>
<dbReference type="STRING" id="1246995.AFR_33915"/>
<protein>
    <submittedName>
        <fullName evidence="4">Carbohydrate binding family 6</fullName>
    </submittedName>
</protein>
<dbReference type="RefSeq" id="WP_023561378.1">
    <property type="nucleotide sequence ID" value="NC_022657.1"/>
</dbReference>
<name>U5WAT9_9ACTN</name>
<dbReference type="eggNOG" id="COG2273">
    <property type="taxonomic scope" value="Bacteria"/>
</dbReference>
<dbReference type="HOGENOM" id="CLU_1253733_0_0_11"/>
<dbReference type="InterPro" id="IPR005084">
    <property type="entry name" value="CBM6"/>
</dbReference>
<feature type="region of interest" description="Disordered" evidence="2">
    <location>
        <begin position="50"/>
        <end position="117"/>
    </location>
</feature>
<dbReference type="Proteomes" id="UP000017746">
    <property type="component" value="Chromosome"/>
</dbReference>
<dbReference type="OrthoDB" id="5513218at2"/>
<dbReference type="PROSITE" id="PS51175">
    <property type="entry name" value="CBM6"/>
    <property type="match status" value="1"/>
</dbReference>
<dbReference type="KEGG" id="afs:AFR_33915"/>
<dbReference type="EMBL" id="CP006272">
    <property type="protein sequence ID" value="AGZ45041.1"/>
    <property type="molecule type" value="Genomic_DNA"/>
</dbReference>
<feature type="compositionally biased region" description="Low complexity" evidence="2">
    <location>
        <begin position="59"/>
        <end position="85"/>
    </location>
</feature>
<evidence type="ECO:0000256" key="1">
    <source>
        <dbReference type="ARBA" id="ARBA00022729"/>
    </source>
</evidence>
<reference evidence="4 5" key="1">
    <citation type="journal article" date="2014" name="J. Biotechnol.">
        <title>Complete genome sequence of the actinobacterium Actinoplanes friuliensis HAG 010964, producer of the lipopeptide antibiotic friulimycin.</title>
        <authorList>
            <person name="Ruckert C."/>
            <person name="Szczepanowski R."/>
            <person name="Albersmeier A."/>
            <person name="Goesmann A."/>
            <person name="Fischer N."/>
            <person name="Steinkamper A."/>
            <person name="Puhler A."/>
            <person name="Biener R."/>
            <person name="Schwartz D."/>
            <person name="Kalinowski J."/>
        </authorList>
    </citation>
    <scope>NUCLEOTIDE SEQUENCE [LARGE SCALE GENOMIC DNA]</scope>
    <source>
        <strain evidence="4 5">DSM 7358</strain>
    </source>
</reference>
<evidence type="ECO:0000313" key="4">
    <source>
        <dbReference type="EMBL" id="AGZ45041.1"/>
    </source>
</evidence>
<proteinExistence type="predicted"/>
<dbReference type="SMART" id="SM00606">
    <property type="entry name" value="CBD_IV"/>
    <property type="match status" value="1"/>
</dbReference>
<accession>U5WAT9</accession>
<dbReference type="PATRIC" id="fig|1246995.3.peg.6865"/>
<keyword evidence="1" id="KW-0732">Signal</keyword>
<dbReference type="GO" id="GO:0030246">
    <property type="term" value="F:carbohydrate binding"/>
    <property type="evidence" value="ECO:0007669"/>
    <property type="project" value="InterPro"/>
</dbReference>
<dbReference type="Pfam" id="PF03422">
    <property type="entry name" value="CBM_6"/>
    <property type="match status" value="1"/>
</dbReference>
<dbReference type="InterPro" id="IPR006584">
    <property type="entry name" value="Cellulose-bd_IV"/>
</dbReference>
<keyword evidence="5" id="KW-1185">Reference proteome</keyword>
<dbReference type="CDD" id="cd04084">
    <property type="entry name" value="CBM6_xylanase-like"/>
    <property type="match status" value="1"/>
</dbReference>
<dbReference type="InterPro" id="IPR008979">
    <property type="entry name" value="Galactose-bd-like_sf"/>
</dbReference>
<evidence type="ECO:0000313" key="5">
    <source>
        <dbReference type="Proteomes" id="UP000017746"/>
    </source>
</evidence>
<sequence>MTTPASPPPGVYHSRSRVTRNRLALAAAGLALVLLGYLIGRLQGGSDTPAIAAPPPAPVSASAAPATEPTAEPSTAPATTEPATPGKDAYAALQAEAASGQQGTDVQETEDEGGGQNVGWIAAGDWLRFDDVDFGDQPAKKFAARVASDANEGSNGRIEIRIDSPANAPVGTLSARGTGGWQDWASQETDIEPTKGRHTVFLVFAADNGDEFLNLNYFAFVR</sequence>
<dbReference type="SUPFAM" id="SSF49785">
    <property type="entry name" value="Galactose-binding domain-like"/>
    <property type="match status" value="1"/>
</dbReference>
<dbReference type="AlphaFoldDB" id="U5WAT9"/>
<evidence type="ECO:0000256" key="2">
    <source>
        <dbReference type="SAM" id="MobiDB-lite"/>
    </source>
</evidence>
<dbReference type="Gene3D" id="2.60.120.260">
    <property type="entry name" value="Galactose-binding domain-like"/>
    <property type="match status" value="1"/>
</dbReference>